<evidence type="ECO:0000313" key="2">
    <source>
        <dbReference type="Proteomes" id="UP000190367"/>
    </source>
</evidence>
<organism evidence="1 2">
    <name type="scientific">Chitinophaga eiseniae</name>
    <dbReference type="NCBI Taxonomy" id="634771"/>
    <lineage>
        <taxon>Bacteria</taxon>
        <taxon>Pseudomonadati</taxon>
        <taxon>Bacteroidota</taxon>
        <taxon>Chitinophagia</taxon>
        <taxon>Chitinophagales</taxon>
        <taxon>Chitinophagaceae</taxon>
        <taxon>Chitinophaga</taxon>
    </lineage>
</organism>
<keyword evidence="2" id="KW-1185">Reference proteome</keyword>
<protein>
    <submittedName>
        <fullName evidence="1">Uncharacterized protein</fullName>
    </submittedName>
</protein>
<dbReference type="Proteomes" id="UP000190367">
    <property type="component" value="Unassembled WGS sequence"/>
</dbReference>
<reference evidence="2" key="1">
    <citation type="submission" date="2017-02" db="EMBL/GenBank/DDBJ databases">
        <authorList>
            <person name="Varghese N."/>
            <person name="Submissions S."/>
        </authorList>
    </citation>
    <scope>NUCLEOTIDE SEQUENCE [LARGE SCALE GENOMIC DNA]</scope>
    <source>
        <strain evidence="2">DSM 22224</strain>
    </source>
</reference>
<gene>
    <name evidence="1" type="ORF">SAMN04488128_10357</name>
</gene>
<proteinExistence type="predicted"/>
<name>A0A1T4SLJ4_9BACT</name>
<sequence>MRSLKLKALELGARQILNREQMKNVSGGNVVCNSGMECPDGYVCDGDLCVIGGEGGRCRDQRSCTISVPGDPNAAGICETNSSNRCICKALDYSASAPSAECLA</sequence>
<dbReference type="EMBL" id="FUWZ01000003">
    <property type="protein sequence ID" value="SKA29072.1"/>
    <property type="molecule type" value="Genomic_DNA"/>
</dbReference>
<evidence type="ECO:0000313" key="1">
    <source>
        <dbReference type="EMBL" id="SKA29072.1"/>
    </source>
</evidence>
<dbReference type="AlphaFoldDB" id="A0A1T4SLJ4"/>
<accession>A0A1T4SLJ4</accession>